<protein>
    <submittedName>
        <fullName evidence="2">Uncharacterized protein</fullName>
    </submittedName>
</protein>
<evidence type="ECO:0000313" key="2">
    <source>
        <dbReference type="EMBL" id="TKB49420.1"/>
    </source>
</evidence>
<keyword evidence="3" id="KW-1185">Reference proteome</keyword>
<sequence>MLQWYPDSYRIGLAPVLTLAMVVFAILVRVVIPEGNHAFQWPLNIAMGLIALIHLYLLVDDKVMKRSDALIYGLVHLCMAFTVWVFALMVVTGNDLF</sequence>
<evidence type="ECO:0000256" key="1">
    <source>
        <dbReference type="SAM" id="Phobius"/>
    </source>
</evidence>
<name>A0A4U1BG66_9GAMM</name>
<feature type="transmembrane region" description="Helical" evidence="1">
    <location>
        <begin position="12"/>
        <end position="32"/>
    </location>
</feature>
<proteinExistence type="predicted"/>
<evidence type="ECO:0000313" key="3">
    <source>
        <dbReference type="Proteomes" id="UP000305674"/>
    </source>
</evidence>
<dbReference type="RefSeq" id="WP_136852859.1">
    <property type="nucleotide sequence ID" value="NZ_SWCI01000004.1"/>
</dbReference>
<comment type="caution">
    <text evidence="2">The sequence shown here is derived from an EMBL/GenBank/DDBJ whole genome shotgun (WGS) entry which is preliminary data.</text>
</comment>
<keyword evidence="1" id="KW-0472">Membrane</keyword>
<dbReference type="OrthoDB" id="6266016at2"/>
<dbReference type="AlphaFoldDB" id="A0A4U1BG66"/>
<keyword evidence="1" id="KW-1133">Transmembrane helix</keyword>
<reference evidence="2 3" key="1">
    <citation type="submission" date="2019-04" db="EMBL/GenBank/DDBJ databases">
        <authorList>
            <person name="Hwang J.C."/>
        </authorList>
    </citation>
    <scope>NUCLEOTIDE SEQUENCE [LARGE SCALE GENOMIC DNA]</scope>
    <source>
        <strain evidence="2 3">IMCC35001</strain>
    </source>
</reference>
<accession>A0A4U1BG66</accession>
<gene>
    <name evidence="2" type="ORF">FCL40_08795</name>
</gene>
<dbReference type="EMBL" id="SWCI01000004">
    <property type="protein sequence ID" value="TKB49420.1"/>
    <property type="molecule type" value="Genomic_DNA"/>
</dbReference>
<feature type="transmembrane region" description="Helical" evidence="1">
    <location>
        <begin position="70"/>
        <end position="91"/>
    </location>
</feature>
<feature type="transmembrane region" description="Helical" evidence="1">
    <location>
        <begin position="38"/>
        <end position="58"/>
    </location>
</feature>
<dbReference type="Proteomes" id="UP000305674">
    <property type="component" value="Unassembled WGS sequence"/>
</dbReference>
<organism evidence="2 3">
    <name type="scientific">Ferrimonas sediminicola</name>
    <dbReference type="NCBI Taxonomy" id="2569538"/>
    <lineage>
        <taxon>Bacteria</taxon>
        <taxon>Pseudomonadati</taxon>
        <taxon>Pseudomonadota</taxon>
        <taxon>Gammaproteobacteria</taxon>
        <taxon>Alteromonadales</taxon>
        <taxon>Ferrimonadaceae</taxon>
        <taxon>Ferrimonas</taxon>
    </lineage>
</organism>
<keyword evidence="1" id="KW-0812">Transmembrane</keyword>